<dbReference type="Pfam" id="PF02254">
    <property type="entry name" value="TrkA_N"/>
    <property type="match status" value="1"/>
</dbReference>
<keyword evidence="9 10" id="KW-0472">Membrane</keyword>
<feature type="transmembrane region" description="Helical" evidence="10">
    <location>
        <begin position="240"/>
        <end position="261"/>
    </location>
</feature>
<evidence type="ECO:0000256" key="8">
    <source>
        <dbReference type="ARBA" id="ARBA00023065"/>
    </source>
</evidence>
<evidence type="ECO:0000256" key="7">
    <source>
        <dbReference type="ARBA" id="ARBA00022989"/>
    </source>
</evidence>
<feature type="transmembrane region" description="Helical" evidence="10">
    <location>
        <begin position="273"/>
        <end position="291"/>
    </location>
</feature>
<feature type="transmembrane region" description="Helical" evidence="10">
    <location>
        <begin position="90"/>
        <end position="109"/>
    </location>
</feature>
<keyword evidence="4" id="KW-0633">Potassium transport</keyword>
<keyword evidence="2" id="KW-0813">Transport</keyword>
<dbReference type="InterPro" id="IPR036291">
    <property type="entry name" value="NAD(P)-bd_dom_sf"/>
</dbReference>
<feature type="transmembrane region" description="Helical" evidence="10">
    <location>
        <begin position="121"/>
        <end position="142"/>
    </location>
</feature>
<keyword evidence="3" id="KW-0050">Antiport</keyword>
<evidence type="ECO:0000313" key="12">
    <source>
        <dbReference type="EMBL" id="ODN43974.1"/>
    </source>
</evidence>
<dbReference type="SUPFAM" id="SSF51735">
    <property type="entry name" value="NAD(P)-binding Rossmann-fold domains"/>
    <property type="match status" value="1"/>
</dbReference>
<proteinExistence type="predicted"/>
<keyword evidence="5 10" id="KW-0812">Transmembrane</keyword>
<accession>A0ABX3A5Q5</accession>
<dbReference type="PANTHER" id="PTHR46157">
    <property type="entry name" value="K(+) EFFLUX ANTIPORTER 3, CHLOROPLASTIC"/>
    <property type="match status" value="1"/>
</dbReference>
<evidence type="ECO:0000256" key="9">
    <source>
        <dbReference type="ARBA" id="ARBA00023136"/>
    </source>
</evidence>
<dbReference type="Proteomes" id="UP000094329">
    <property type="component" value="Unassembled WGS sequence"/>
</dbReference>
<reference evidence="12 13" key="1">
    <citation type="submission" date="2016-08" db="EMBL/GenBank/DDBJ databases">
        <title>Draft genome sequence of Candidatus Piscirickettsia litoralis, from seawater.</title>
        <authorList>
            <person name="Wan X."/>
            <person name="Lee A.J."/>
            <person name="Hou S."/>
            <person name="Donachie S.P."/>
        </authorList>
    </citation>
    <scope>NUCLEOTIDE SEQUENCE [LARGE SCALE GENOMIC DNA]</scope>
    <source>
        <strain evidence="12 13">Y2</strain>
    </source>
</reference>
<name>A0ABX3A5Q5_9GAMM</name>
<dbReference type="InterPro" id="IPR003148">
    <property type="entry name" value="RCK_N"/>
</dbReference>
<feature type="transmembrane region" description="Helical" evidence="10">
    <location>
        <begin position="30"/>
        <end position="52"/>
    </location>
</feature>
<dbReference type="PANTHER" id="PTHR46157:SF4">
    <property type="entry name" value="K(+) EFFLUX ANTIPORTER 3, CHLOROPLASTIC"/>
    <property type="match status" value="1"/>
</dbReference>
<feature type="transmembrane region" description="Helical" evidence="10">
    <location>
        <begin position="6"/>
        <end position="23"/>
    </location>
</feature>
<feature type="transmembrane region" description="Helical" evidence="10">
    <location>
        <begin position="163"/>
        <end position="196"/>
    </location>
</feature>
<keyword evidence="13" id="KW-1185">Reference proteome</keyword>
<dbReference type="Gene3D" id="1.20.1530.20">
    <property type="match status" value="1"/>
</dbReference>
<evidence type="ECO:0000256" key="3">
    <source>
        <dbReference type="ARBA" id="ARBA00022449"/>
    </source>
</evidence>
<dbReference type="InterPro" id="IPR038770">
    <property type="entry name" value="Na+/solute_symporter_sf"/>
</dbReference>
<sequence>MLGELGIVALMFMIGLELSFDRLKELRRYIFGLGTAQILLTAVLIFSVALLFGNSLQSSVLLGASLALSSTAIVMKLLEERKLSSRPIGILCFSILLMQDLAVVPILVLTSSFNEGGEGNIFIALSTSLIIGICTVILIFWLGKKVLTPLLRSVSFSTSPEWLASFVVFIVIACSTLTYIVGLSLALGAFIAGLLIAETEFRHEVEVIINPLKGLLLGIFFLSIGMMVNLEEVFRHPMLLLLAVAGIYILKSATMLLLALAFKVPGRQAAESAVYLAQPGEFALMIFGVAMSTQLMPTDDVQFFLLVTVIAMMFSPLLFKLAPLAGQCGHYFFNKPEAAHSPSLIMNENTIIIAGFGRVGQLIAKVLEEQHIAYIAFDYNGERVQKLKKQNFPIIYGDARKKQLWQQLIGEHISAAVIAIDDHYASQHVLKSLRAQFPLLPVIVRSEDTHDLNILYDEGANHVVAETLESSLRIAQLVIEQLGTQPDEAQKSY</sequence>
<feature type="domain" description="RCK N-terminal" evidence="11">
    <location>
        <begin position="348"/>
        <end position="464"/>
    </location>
</feature>
<evidence type="ECO:0000256" key="4">
    <source>
        <dbReference type="ARBA" id="ARBA00022538"/>
    </source>
</evidence>
<keyword evidence="7 10" id="KW-1133">Transmembrane helix</keyword>
<evidence type="ECO:0000259" key="11">
    <source>
        <dbReference type="PROSITE" id="PS51201"/>
    </source>
</evidence>
<dbReference type="Pfam" id="PF00999">
    <property type="entry name" value="Na_H_Exchanger"/>
    <property type="match status" value="1"/>
</dbReference>
<evidence type="ECO:0000313" key="13">
    <source>
        <dbReference type="Proteomes" id="UP000094329"/>
    </source>
</evidence>
<keyword evidence="8" id="KW-0406">Ion transport</keyword>
<dbReference type="PROSITE" id="PS51201">
    <property type="entry name" value="RCK_N"/>
    <property type="match status" value="1"/>
</dbReference>
<organism evidence="12 13">
    <name type="scientific">Piscirickettsia litoralis</name>
    <dbReference type="NCBI Taxonomy" id="1891921"/>
    <lineage>
        <taxon>Bacteria</taxon>
        <taxon>Pseudomonadati</taxon>
        <taxon>Pseudomonadota</taxon>
        <taxon>Gammaproteobacteria</taxon>
        <taxon>Thiotrichales</taxon>
        <taxon>Piscirickettsiaceae</taxon>
        <taxon>Piscirickettsia</taxon>
    </lineage>
</organism>
<evidence type="ECO:0000256" key="10">
    <source>
        <dbReference type="SAM" id="Phobius"/>
    </source>
</evidence>
<dbReference type="EMBL" id="MDTU01000001">
    <property type="protein sequence ID" value="ODN43974.1"/>
    <property type="molecule type" value="Genomic_DNA"/>
</dbReference>
<comment type="subcellular location">
    <subcellularLocation>
        <location evidence="1">Membrane</location>
        <topology evidence="1">Multi-pass membrane protein</topology>
    </subcellularLocation>
</comment>
<evidence type="ECO:0000256" key="6">
    <source>
        <dbReference type="ARBA" id="ARBA00022958"/>
    </source>
</evidence>
<feature type="transmembrane region" description="Helical" evidence="10">
    <location>
        <begin position="208"/>
        <end position="228"/>
    </location>
</feature>
<keyword evidence="6" id="KW-0630">Potassium</keyword>
<dbReference type="Gene3D" id="3.40.50.720">
    <property type="entry name" value="NAD(P)-binding Rossmann-like Domain"/>
    <property type="match status" value="1"/>
</dbReference>
<evidence type="ECO:0000256" key="1">
    <source>
        <dbReference type="ARBA" id="ARBA00004141"/>
    </source>
</evidence>
<dbReference type="InterPro" id="IPR006153">
    <property type="entry name" value="Cation/H_exchanger_TM"/>
</dbReference>
<protein>
    <submittedName>
        <fullName evidence="12">Sodium:proton exchanger</fullName>
    </submittedName>
</protein>
<comment type="caution">
    <text evidence="12">The sequence shown here is derived from an EMBL/GenBank/DDBJ whole genome shotgun (WGS) entry which is preliminary data.</text>
</comment>
<evidence type="ECO:0000256" key="5">
    <source>
        <dbReference type="ARBA" id="ARBA00022692"/>
    </source>
</evidence>
<feature type="transmembrane region" description="Helical" evidence="10">
    <location>
        <begin position="303"/>
        <end position="322"/>
    </location>
</feature>
<evidence type="ECO:0000256" key="2">
    <source>
        <dbReference type="ARBA" id="ARBA00022448"/>
    </source>
</evidence>
<gene>
    <name evidence="12" type="ORF">BGC07_01310</name>
</gene>